<dbReference type="Pfam" id="PF07729">
    <property type="entry name" value="FCD"/>
    <property type="match status" value="1"/>
</dbReference>
<dbReference type="RefSeq" id="WP_003849410.1">
    <property type="nucleotide sequence ID" value="NZ_BQKK01000001.1"/>
</dbReference>
<dbReference type="SMART" id="SM00345">
    <property type="entry name" value="HTH_GNTR"/>
    <property type="match status" value="1"/>
</dbReference>
<dbReference type="PANTHER" id="PTHR43537:SF24">
    <property type="entry name" value="GLUCONATE OPERON TRANSCRIPTIONAL REPRESSOR"/>
    <property type="match status" value="1"/>
</dbReference>
<evidence type="ECO:0000259" key="4">
    <source>
        <dbReference type="PROSITE" id="PS50949"/>
    </source>
</evidence>
<dbReference type="InterPro" id="IPR000524">
    <property type="entry name" value="Tscrpt_reg_HTH_GntR"/>
</dbReference>
<accession>A0AAV5G5D1</accession>
<proteinExistence type="predicted"/>
<dbReference type="Gene3D" id="1.20.120.530">
    <property type="entry name" value="GntR ligand-binding domain-like"/>
    <property type="match status" value="1"/>
</dbReference>
<dbReference type="GO" id="GO:0003700">
    <property type="term" value="F:DNA-binding transcription factor activity"/>
    <property type="evidence" value="ECO:0007669"/>
    <property type="project" value="InterPro"/>
</dbReference>
<keyword evidence="2" id="KW-0238">DNA-binding</keyword>
<evidence type="ECO:0000256" key="2">
    <source>
        <dbReference type="ARBA" id="ARBA00023125"/>
    </source>
</evidence>
<dbReference type="InterPro" id="IPR008920">
    <property type="entry name" value="TF_FadR/GntR_C"/>
</dbReference>
<dbReference type="GO" id="GO:0003677">
    <property type="term" value="F:DNA binding"/>
    <property type="evidence" value="ECO:0007669"/>
    <property type="project" value="UniProtKB-KW"/>
</dbReference>
<comment type="caution">
    <text evidence="5">The sequence shown here is derived from an EMBL/GenBank/DDBJ whole genome shotgun (WGS) entry which is preliminary data.</text>
</comment>
<protein>
    <submittedName>
        <fullName evidence="5">GntR family transcriptional regulator</fullName>
    </submittedName>
</protein>
<dbReference type="Pfam" id="PF00392">
    <property type="entry name" value="GntR"/>
    <property type="match status" value="1"/>
</dbReference>
<dbReference type="SMART" id="SM00895">
    <property type="entry name" value="FCD"/>
    <property type="match status" value="1"/>
</dbReference>
<name>A0AAV5G5D1_CORAM</name>
<dbReference type="Gene3D" id="1.10.10.10">
    <property type="entry name" value="Winged helix-like DNA-binding domain superfamily/Winged helix DNA-binding domain"/>
    <property type="match status" value="1"/>
</dbReference>
<reference evidence="5" key="1">
    <citation type="submission" date="2021-12" db="EMBL/GenBank/DDBJ databases">
        <title>Draft genome sequence of Corynebacterium ammoniagenes strain T-723.</title>
        <authorList>
            <person name="Matsuzawa M."/>
            <person name="Hiratani M."/>
            <person name="Abe I."/>
            <person name="Tsuji Y."/>
            <person name="Nakamura J."/>
        </authorList>
    </citation>
    <scope>NUCLEOTIDE SEQUENCE</scope>
    <source>
        <strain evidence="5">T-723</strain>
    </source>
</reference>
<dbReference type="PROSITE" id="PS50949">
    <property type="entry name" value="HTH_GNTR"/>
    <property type="match status" value="1"/>
</dbReference>
<organism evidence="5 6">
    <name type="scientific">Corynebacterium ammoniagenes</name>
    <name type="common">Brevibacterium ammoniagenes</name>
    <dbReference type="NCBI Taxonomy" id="1697"/>
    <lineage>
        <taxon>Bacteria</taxon>
        <taxon>Bacillati</taxon>
        <taxon>Actinomycetota</taxon>
        <taxon>Actinomycetes</taxon>
        <taxon>Mycobacteriales</taxon>
        <taxon>Corynebacteriaceae</taxon>
        <taxon>Corynebacterium</taxon>
    </lineage>
</organism>
<evidence type="ECO:0000256" key="1">
    <source>
        <dbReference type="ARBA" id="ARBA00023015"/>
    </source>
</evidence>
<gene>
    <name evidence="5" type="ORF">CAT723_03920</name>
</gene>
<dbReference type="InterPro" id="IPR036390">
    <property type="entry name" value="WH_DNA-bd_sf"/>
</dbReference>
<evidence type="ECO:0000313" key="6">
    <source>
        <dbReference type="Proteomes" id="UP001054925"/>
    </source>
</evidence>
<sequence>MLKEKINREVVAVENFQLVTKNDYAYHRLKELIVTCELAPGETIQQSALAAKIGVSTTPLREAIRRLGGEGLIDLAAHKNTKVSGVSADEARHLLEVRRALEPLASQLAAERRTEEDIVQIKKCLSRLEPVYRDIDALQAHREFHQAIYTASKNPILIEELGRLWAKSDRYRVIALDKKDISPERESQIKAEHQQIVEAIVDGDGDSAHAITLLHVSRSLGSQAVNLLD</sequence>
<keyword evidence="1" id="KW-0805">Transcription regulation</keyword>
<evidence type="ECO:0000313" key="5">
    <source>
        <dbReference type="EMBL" id="GJN41913.1"/>
    </source>
</evidence>
<dbReference type="InterPro" id="IPR036388">
    <property type="entry name" value="WH-like_DNA-bd_sf"/>
</dbReference>
<dbReference type="AlphaFoldDB" id="A0AAV5G5D1"/>
<dbReference type="EMBL" id="BQKK01000001">
    <property type="protein sequence ID" value="GJN41913.1"/>
    <property type="molecule type" value="Genomic_DNA"/>
</dbReference>
<dbReference type="SUPFAM" id="SSF46785">
    <property type="entry name" value="Winged helix' DNA-binding domain"/>
    <property type="match status" value="1"/>
</dbReference>
<dbReference type="SUPFAM" id="SSF48008">
    <property type="entry name" value="GntR ligand-binding domain-like"/>
    <property type="match status" value="1"/>
</dbReference>
<evidence type="ECO:0000256" key="3">
    <source>
        <dbReference type="ARBA" id="ARBA00023163"/>
    </source>
</evidence>
<feature type="domain" description="HTH gntR-type" evidence="4">
    <location>
        <begin position="19"/>
        <end position="86"/>
    </location>
</feature>
<keyword evidence="3" id="KW-0804">Transcription</keyword>
<dbReference type="PANTHER" id="PTHR43537">
    <property type="entry name" value="TRANSCRIPTIONAL REGULATOR, GNTR FAMILY"/>
    <property type="match status" value="1"/>
</dbReference>
<dbReference type="InterPro" id="IPR011711">
    <property type="entry name" value="GntR_C"/>
</dbReference>
<dbReference type="Proteomes" id="UP001054925">
    <property type="component" value="Unassembled WGS sequence"/>
</dbReference>